<dbReference type="InterPro" id="IPR036257">
    <property type="entry name" value="Cyt_c_oxidase_su2_TM_sf"/>
</dbReference>
<evidence type="ECO:0000313" key="21">
    <source>
        <dbReference type="Proteomes" id="UP000008639"/>
    </source>
</evidence>
<dbReference type="PROSITE" id="PS00078">
    <property type="entry name" value="COX2"/>
    <property type="match status" value="1"/>
</dbReference>
<dbReference type="eggNOG" id="COG1622">
    <property type="taxonomic scope" value="Bacteria"/>
</dbReference>
<dbReference type="HOGENOM" id="CLU_036876_3_0_11"/>
<evidence type="ECO:0000256" key="8">
    <source>
        <dbReference type="ARBA" id="ARBA00022967"/>
    </source>
</evidence>
<evidence type="ECO:0000256" key="14">
    <source>
        <dbReference type="ARBA" id="ARBA00031399"/>
    </source>
</evidence>
<evidence type="ECO:0000256" key="13">
    <source>
        <dbReference type="ARBA" id="ARBA00024688"/>
    </source>
</evidence>
<comment type="catalytic activity">
    <reaction evidence="15">
        <text>4 Fe(II)-[cytochrome c] + O2 + 8 H(+)(in) = 4 Fe(III)-[cytochrome c] + 2 H2O + 4 H(+)(out)</text>
        <dbReference type="Rhea" id="RHEA:11436"/>
        <dbReference type="Rhea" id="RHEA-COMP:10350"/>
        <dbReference type="Rhea" id="RHEA-COMP:14399"/>
        <dbReference type="ChEBI" id="CHEBI:15377"/>
        <dbReference type="ChEBI" id="CHEBI:15378"/>
        <dbReference type="ChEBI" id="CHEBI:15379"/>
        <dbReference type="ChEBI" id="CHEBI:29033"/>
        <dbReference type="ChEBI" id="CHEBI:29034"/>
        <dbReference type="EC" id="7.1.1.9"/>
    </reaction>
</comment>
<evidence type="ECO:0000256" key="17">
    <source>
        <dbReference type="SAM" id="Phobius"/>
    </source>
</evidence>
<dbReference type="InterPro" id="IPR045187">
    <property type="entry name" value="CcO_II"/>
</dbReference>
<keyword evidence="11" id="KW-0186">Copper</keyword>
<dbReference type="GO" id="GO:0005507">
    <property type="term" value="F:copper ion binding"/>
    <property type="evidence" value="ECO:0007669"/>
    <property type="project" value="InterPro"/>
</dbReference>
<reference evidence="20 21" key="1">
    <citation type="journal article" date="2011" name="Stand. Genomic Sci.">
        <title>Complete genome sequence of Arthrobacter phenanthrenivorans type strain (Sphe3).</title>
        <authorList>
            <person name="Kallimanis A."/>
            <person name="Labutti K.M."/>
            <person name="Lapidus A."/>
            <person name="Clum A."/>
            <person name="Lykidis A."/>
            <person name="Mavromatis K."/>
            <person name="Pagani I."/>
            <person name="Liolios K."/>
            <person name="Ivanova N."/>
            <person name="Goodwin L."/>
            <person name="Pitluck S."/>
            <person name="Chen A."/>
            <person name="Palaniappan K."/>
            <person name="Markowitz V."/>
            <person name="Bristow J."/>
            <person name="Velentzas A.D."/>
            <person name="Perisynakis A."/>
            <person name="Ouzounis C.C."/>
            <person name="Kyrpides N.C."/>
            <person name="Koukkou A.I."/>
            <person name="Drainas C."/>
        </authorList>
    </citation>
    <scope>NUCLEOTIDE SEQUENCE [LARGE SCALE GENOMIC DNA]</scope>
    <source>
        <strain evidence="21">DSM 18606 / JCM 16027 / LMG 23796 / Sphe3</strain>
    </source>
</reference>
<sequence>MRAHAAGLWNVPEGFFVATTRNFPRRRAALPAVLALLLATTSCSAEVQRGWLPGERDTTDNTTLITDLWVNSWIAALIIGIITWGLMIWVIVAYRRRKNTVGFPAQMSYNLPLEVFYLSVPLMIIGVLFVFTDRDQRAIDERFPAPDVVIDVRGKQWSWDFNYVKEDVHEDPGQQARLTGDWGTPERLPTLYLPVDKKVEIQVNSRDVQHSFWVVEFLQKRDMYPGENQYNRYISITPTRTGQFTGKCAELCGEYHSEMLFNVRVVTQQEYDSHISELRARGNTGILGDEYDRAPGRPALEPAQQRTEP</sequence>
<dbReference type="InterPro" id="IPR008972">
    <property type="entry name" value="Cupredoxin"/>
</dbReference>
<keyword evidence="4" id="KW-0813">Transport</keyword>
<evidence type="ECO:0000256" key="1">
    <source>
        <dbReference type="ARBA" id="ARBA00004141"/>
    </source>
</evidence>
<dbReference type="Proteomes" id="UP000008639">
    <property type="component" value="Chromosome"/>
</dbReference>
<feature type="region of interest" description="Disordered" evidence="16">
    <location>
        <begin position="286"/>
        <end position="309"/>
    </location>
</feature>
<dbReference type="GO" id="GO:0016491">
    <property type="term" value="F:oxidoreductase activity"/>
    <property type="evidence" value="ECO:0007669"/>
    <property type="project" value="InterPro"/>
</dbReference>
<protein>
    <recommendedName>
        <fullName evidence="3">cytochrome-c oxidase</fullName>
        <ecNumber evidence="3">7.1.1.9</ecNumber>
    </recommendedName>
    <alternativeName>
        <fullName evidence="14">Cytochrome aa3 subunit 2</fullName>
    </alternativeName>
</protein>
<keyword evidence="10 17" id="KW-1133">Transmembrane helix</keyword>
<dbReference type="EC" id="7.1.1.9" evidence="3"/>
<organism evidence="20 21">
    <name type="scientific">Pseudarthrobacter phenanthrenivorans (strain DSM 18606 / JCM 16027 / LMG 23796 / Sphe3)</name>
    <name type="common">Arthrobacter phenanthrenivorans</name>
    <dbReference type="NCBI Taxonomy" id="930171"/>
    <lineage>
        <taxon>Bacteria</taxon>
        <taxon>Bacillati</taxon>
        <taxon>Actinomycetota</taxon>
        <taxon>Actinomycetes</taxon>
        <taxon>Micrococcales</taxon>
        <taxon>Micrococcaceae</taxon>
        <taxon>Pseudarthrobacter</taxon>
    </lineage>
</organism>
<accession>F0M246</accession>
<evidence type="ECO:0000256" key="18">
    <source>
        <dbReference type="SAM" id="SignalP"/>
    </source>
</evidence>
<evidence type="ECO:0000256" key="7">
    <source>
        <dbReference type="ARBA" id="ARBA00022723"/>
    </source>
</evidence>
<feature type="transmembrane region" description="Helical" evidence="17">
    <location>
        <begin position="68"/>
        <end position="94"/>
    </location>
</feature>
<keyword evidence="18" id="KW-0732">Signal</keyword>
<keyword evidence="12 17" id="KW-0472">Membrane</keyword>
<evidence type="ECO:0000256" key="11">
    <source>
        <dbReference type="ARBA" id="ARBA00023008"/>
    </source>
</evidence>
<dbReference type="GO" id="GO:0016020">
    <property type="term" value="C:membrane"/>
    <property type="evidence" value="ECO:0007669"/>
    <property type="project" value="UniProtKB-SubCell"/>
</dbReference>
<keyword evidence="8" id="KW-1278">Translocase</keyword>
<evidence type="ECO:0000256" key="12">
    <source>
        <dbReference type="ARBA" id="ARBA00023136"/>
    </source>
</evidence>
<evidence type="ECO:0000256" key="5">
    <source>
        <dbReference type="ARBA" id="ARBA00022660"/>
    </source>
</evidence>
<dbReference type="GO" id="GO:0042773">
    <property type="term" value="P:ATP synthesis coupled electron transport"/>
    <property type="evidence" value="ECO:0007669"/>
    <property type="project" value="TreeGrafter"/>
</dbReference>
<dbReference type="GO" id="GO:0004129">
    <property type="term" value="F:cytochrome-c oxidase activity"/>
    <property type="evidence" value="ECO:0007669"/>
    <property type="project" value="UniProtKB-EC"/>
</dbReference>
<dbReference type="PANTHER" id="PTHR22888">
    <property type="entry name" value="CYTOCHROME C OXIDASE, SUBUNIT II"/>
    <property type="match status" value="1"/>
</dbReference>
<proteinExistence type="inferred from homology"/>
<comment type="function">
    <text evidence="13">Subunits I and II form the functional core of the enzyme complex. Electrons originating in cytochrome c are transferred via heme a and Cu(A) to the binuclear center formed by heme a3 and Cu(B).</text>
</comment>
<evidence type="ECO:0000259" key="19">
    <source>
        <dbReference type="PROSITE" id="PS50857"/>
    </source>
</evidence>
<comment type="subcellular location">
    <subcellularLocation>
        <location evidence="1">Membrane</location>
        <topology evidence="1">Multi-pass membrane protein</topology>
    </subcellularLocation>
</comment>
<feature type="signal peptide" evidence="18">
    <location>
        <begin position="1"/>
        <end position="45"/>
    </location>
</feature>
<dbReference type="SUPFAM" id="SSF49503">
    <property type="entry name" value="Cupredoxins"/>
    <property type="match status" value="1"/>
</dbReference>
<dbReference type="Pfam" id="PF00116">
    <property type="entry name" value="COX2"/>
    <property type="match status" value="1"/>
</dbReference>
<evidence type="ECO:0000256" key="9">
    <source>
        <dbReference type="ARBA" id="ARBA00022982"/>
    </source>
</evidence>
<dbReference type="NCBIfam" id="TIGR02866">
    <property type="entry name" value="CoxB"/>
    <property type="match status" value="1"/>
</dbReference>
<evidence type="ECO:0000313" key="20">
    <source>
        <dbReference type="EMBL" id="ADX74249.1"/>
    </source>
</evidence>
<gene>
    <name evidence="20" type="ordered locus">Asphe3_31400</name>
</gene>
<evidence type="ECO:0000256" key="6">
    <source>
        <dbReference type="ARBA" id="ARBA00022692"/>
    </source>
</evidence>
<keyword evidence="9" id="KW-0249">Electron transport</keyword>
<dbReference type="Gene3D" id="1.10.287.90">
    <property type="match status" value="1"/>
</dbReference>
<dbReference type="EMBL" id="CP002379">
    <property type="protein sequence ID" value="ADX74249.1"/>
    <property type="molecule type" value="Genomic_DNA"/>
</dbReference>
<feature type="domain" description="Cytochrome oxidase subunit II copper A binding" evidence="19">
    <location>
        <begin position="145"/>
        <end position="277"/>
    </location>
</feature>
<dbReference type="PANTHER" id="PTHR22888:SF9">
    <property type="entry name" value="CYTOCHROME C OXIDASE SUBUNIT 2"/>
    <property type="match status" value="1"/>
</dbReference>
<keyword evidence="5" id="KW-0679">Respiratory chain</keyword>
<dbReference type="InterPro" id="IPR001505">
    <property type="entry name" value="Copper_CuA"/>
</dbReference>
<feature type="chain" id="PRO_5039504821" description="cytochrome-c oxidase" evidence="18">
    <location>
        <begin position="46"/>
        <end position="309"/>
    </location>
</feature>
<keyword evidence="7" id="KW-0479">Metal-binding</keyword>
<keyword evidence="6 17" id="KW-0812">Transmembrane</keyword>
<comment type="similarity">
    <text evidence="2">Belongs to the cytochrome c oxidase subunit 2 family.</text>
</comment>
<evidence type="ECO:0000256" key="3">
    <source>
        <dbReference type="ARBA" id="ARBA00012949"/>
    </source>
</evidence>
<dbReference type="Gene3D" id="2.60.40.420">
    <property type="entry name" value="Cupredoxins - blue copper proteins"/>
    <property type="match status" value="1"/>
</dbReference>
<name>F0M246_PSEPM</name>
<evidence type="ECO:0000256" key="16">
    <source>
        <dbReference type="SAM" id="MobiDB-lite"/>
    </source>
</evidence>
<feature type="transmembrane region" description="Helical" evidence="17">
    <location>
        <begin position="115"/>
        <end position="132"/>
    </location>
</feature>
<dbReference type="KEGG" id="apn:Asphe3_31400"/>
<evidence type="ECO:0000256" key="2">
    <source>
        <dbReference type="ARBA" id="ARBA00007866"/>
    </source>
</evidence>
<evidence type="ECO:0000256" key="10">
    <source>
        <dbReference type="ARBA" id="ARBA00022989"/>
    </source>
</evidence>
<dbReference type="STRING" id="930171.Asphe3_31400"/>
<evidence type="ECO:0000256" key="4">
    <source>
        <dbReference type="ARBA" id="ARBA00022448"/>
    </source>
</evidence>
<dbReference type="AlphaFoldDB" id="F0M246"/>
<dbReference type="InterPro" id="IPR002429">
    <property type="entry name" value="CcO_II-like_C"/>
</dbReference>
<dbReference type="SUPFAM" id="SSF81464">
    <property type="entry name" value="Cytochrome c oxidase subunit II-like, transmembrane region"/>
    <property type="match status" value="1"/>
</dbReference>
<dbReference type="PROSITE" id="PS50857">
    <property type="entry name" value="COX2_CUA"/>
    <property type="match status" value="1"/>
</dbReference>
<dbReference type="InterPro" id="IPR014222">
    <property type="entry name" value="Cyt_c_oxidase_su2"/>
</dbReference>
<evidence type="ECO:0000256" key="15">
    <source>
        <dbReference type="ARBA" id="ARBA00047816"/>
    </source>
</evidence>